<protein>
    <submittedName>
        <fullName evidence="3">Acyltransferase family protein</fullName>
    </submittedName>
</protein>
<feature type="transmembrane region" description="Helical" evidence="1">
    <location>
        <begin position="164"/>
        <end position="182"/>
    </location>
</feature>
<gene>
    <name evidence="3" type="ORF">PCLFYP37_00410</name>
</gene>
<feature type="transmembrane region" description="Helical" evidence="1">
    <location>
        <begin position="218"/>
        <end position="237"/>
    </location>
</feature>
<name>A0A6N3G7I6_9BACT</name>
<feature type="transmembrane region" description="Helical" evidence="1">
    <location>
        <begin position="37"/>
        <end position="57"/>
    </location>
</feature>
<feature type="domain" description="Acyltransferase 3" evidence="2">
    <location>
        <begin position="10"/>
        <end position="302"/>
    </location>
</feature>
<feature type="transmembrane region" description="Helical" evidence="1">
    <location>
        <begin position="257"/>
        <end position="276"/>
    </location>
</feature>
<keyword evidence="3" id="KW-0012">Acyltransferase</keyword>
<keyword evidence="3" id="KW-0808">Transferase</keyword>
<reference evidence="3" key="1">
    <citation type="submission" date="2019-11" db="EMBL/GenBank/DDBJ databases">
        <authorList>
            <person name="Feng L."/>
        </authorList>
    </citation>
    <scope>NUCLEOTIDE SEQUENCE</scope>
    <source>
        <strain evidence="3">PclaraLFYP37</strain>
    </source>
</reference>
<organism evidence="3">
    <name type="scientific">Paraprevotella clara</name>
    <dbReference type="NCBI Taxonomy" id="454154"/>
    <lineage>
        <taxon>Bacteria</taxon>
        <taxon>Pseudomonadati</taxon>
        <taxon>Bacteroidota</taxon>
        <taxon>Bacteroidia</taxon>
        <taxon>Bacteroidales</taxon>
        <taxon>Prevotellaceae</taxon>
        <taxon>Paraprevotella</taxon>
    </lineage>
</organism>
<dbReference type="InterPro" id="IPR002656">
    <property type="entry name" value="Acyl_transf_3_dom"/>
</dbReference>
<evidence type="ECO:0000256" key="1">
    <source>
        <dbReference type="SAM" id="Phobius"/>
    </source>
</evidence>
<dbReference type="AlphaFoldDB" id="A0A6N3G7I6"/>
<proteinExistence type="predicted"/>
<feature type="transmembrane region" description="Helical" evidence="1">
    <location>
        <begin position="12"/>
        <end position="31"/>
    </location>
</feature>
<feature type="transmembrane region" description="Helical" evidence="1">
    <location>
        <begin position="96"/>
        <end position="116"/>
    </location>
</feature>
<dbReference type="EMBL" id="CACRUT010000023">
    <property type="protein sequence ID" value="VYU59773.1"/>
    <property type="molecule type" value="Genomic_DNA"/>
</dbReference>
<accession>A0A6N3G7I6</accession>
<keyword evidence="1" id="KW-1133">Transmembrane helix</keyword>
<feature type="transmembrane region" description="Helical" evidence="1">
    <location>
        <begin position="128"/>
        <end position="149"/>
    </location>
</feature>
<dbReference type="Pfam" id="PF01757">
    <property type="entry name" value="Acyl_transf_3"/>
    <property type="match status" value="1"/>
</dbReference>
<keyword evidence="1" id="KW-0472">Membrane</keyword>
<evidence type="ECO:0000313" key="3">
    <source>
        <dbReference type="EMBL" id="VYU59773.1"/>
    </source>
</evidence>
<dbReference type="RefSeq" id="WP_302978047.1">
    <property type="nucleotide sequence ID" value="NZ_CACRUT010000023.1"/>
</dbReference>
<feature type="transmembrane region" description="Helical" evidence="1">
    <location>
        <begin position="282"/>
        <end position="302"/>
    </location>
</feature>
<sequence>MNNIKERDFSIDILKFLAVFFIINSHMDTLYTNYKMLATGGSIGDTLFLFCSGYTLLLNKNSMRFDNWYKRRIIRIYPSVIVCALMGALFSMQPDIHITTLGGGEFVIAIMIYYILIYFIKVYAVNKIPLILAGVLFVSLVIYILFFPYKTETGEKGLYGITTLYRWIPYFAFMLIGAYVGMKRKTMVYNPMSDFIKMISCLFVFYGVQYSAKINPIIAPYQIITLLPLVGIVFYFYKWCNAGIWGKVYQNKRCHAVIMTISGLCLESYLIQYSVFTTSMNSIFPLNLPIMVLIVLLAAFVCKCLSRVFVQTFKDGDYDWRSIIKPY</sequence>
<feature type="transmembrane region" description="Helical" evidence="1">
    <location>
        <begin position="194"/>
        <end position="212"/>
    </location>
</feature>
<evidence type="ECO:0000259" key="2">
    <source>
        <dbReference type="Pfam" id="PF01757"/>
    </source>
</evidence>
<dbReference type="GO" id="GO:0016747">
    <property type="term" value="F:acyltransferase activity, transferring groups other than amino-acyl groups"/>
    <property type="evidence" value="ECO:0007669"/>
    <property type="project" value="InterPro"/>
</dbReference>
<feature type="transmembrane region" description="Helical" evidence="1">
    <location>
        <begin position="73"/>
        <end position="90"/>
    </location>
</feature>
<keyword evidence="1" id="KW-0812">Transmembrane</keyword>